<keyword evidence="2" id="KW-0175">Coiled coil</keyword>
<keyword evidence="3" id="KW-0732">Signal</keyword>
<comment type="similarity">
    <text evidence="1">Belongs to the membrane fusion protein (MFP) (TC 8.A.1) family.</text>
</comment>
<dbReference type="Gene3D" id="2.40.420.20">
    <property type="match status" value="1"/>
</dbReference>
<feature type="chain" id="PRO_5013279198" evidence="3">
    <location>
        <begin position="25"/>
        <end position="370"/>
    </location>
</feature>
<dbReference type="EMBL" id="CP022358">
    <property type="protein sequence ID" value="ASK69380.1"/>
    <property type="molecule type" value="Genomic_DNA"/>
</dbReference>
<feature type="domain" description="Multidrug resistance protein MdtA-like barrel-sandwich hybrid" evidence="4">
    <location>
        <begin position="67"/>
        <end position="202"/>
    </location>
</feature>
<dbReference type="InterPro" id="IPR058625">
    <property type="entry name" value="MdtA-like_BSH"/>
</dbReference>
<dbReference type="PANTHER" id="PTHR30469:SF20">
    <property type="entry name" value="EFFLUX RND TRANSPORTER PERIPLASMIC ADAPTOR SUBUNIT"/>
    <property type="match status" value="1"/>
</dbReference>
<evidence type="ECO:0000256" key="2">
    <source>
        <dbReference type="SAM" id="Coils"/>
    </source>
</evidence>
<proteinExistence type="inferred from homology"/>
<evidence type="ECO:0000313" key="5">
    <source>
        <dbReference type="EMBL" id="ASK69380.1"/>
    </source>
</evidence>
<feature type="coiled-coil region" evidence="2">
    <location>
        <begin position="107"/>
        <end position="134"/>
    </location>
</feature>
<protein>
    <submittedName>
        <fullName evidence="5">Efflux transporter periplasmic adaptor subunit</fullName>
    </submittedName>
</protein>
<gene>
    <name evidence="5" type="ORF">CF168_11130</name>
</gene>
<evidence type="ECO:0000256" key="3">
    <source>
        <dbReference type="SAM" id="SignalP"/>
    </source>
</evidence>
<dbReference type="InterPro" id="IPR006143">
    <property type="entry name" value="RND_pump_MFP"/>
</dbReference>
<dbReference type="GO" id="GO:1990281">
    <property type="term" value="C:efflux pump complex"/>
    <property type="evidence" value="ECO:0007669"/>
    <property type="project" value="TreeGrafter"/>
</dbReference>
<organism evidence="5 6">
    <name type="scientific">Shewanella bicestrii</name>
    <dbReference type="NCBI Taxonomy" id="2018305"/>
    <lineage>
        <taxon>Bacteria</taxon>
        <taxon>Pseudomonadati</taxon>
        <taxon>Pseudomonadota</taxon>
        <taxon>Gammaproteobacteria</taxon>
        <taxon>Alteromonadales</taxon>
        <taxon>Shewanellaceae</taxon>
        <taxon>Shewanella</taxon>
    </lineage>
</organism>
<dbReference type="AlphaFoldDB" id="A0A220UN01"/>
<dbReference type="Proteomes" id="UP000198367">
    <property type="component" value="Chromosome"/>
</dbReference>
<dbReference type="PANTHER" id="PTHR30469">
    <property type="entry name" value="MULTIDRUG RESISTANCE PROTEIN MDTA"/>
    <property type="match status" value="1"/>
</dbReference>
<keyword evidence="6" id="KW-1185">Reference proteome</keyword>
<dbReference type="SUPFAM" id="SSF111369">
    <property type="entry name" value="HlyD-like secretion proteins"/>
    <property type="match status" value="1"/>
</dbReference>
<reference evidence="5 6" key="1">
    <citation type="submission" date="2017-07" db="EMBL/GenBank/DDBJ databases">
        <title>Phenotypical and genomic characterization of a clinical isolate of Shewanella bicestrii sp. nov. producing an extended-spectrum beta-lactamase and a new oxacillinase variant.</title>
        <authorList>
            <person name="Jousset A.B."/>
            <person name="Bonnin R.A."/>
            <person name="Girlich D."/>
            <person name="Dabos L."/>
            <person name="Potron A."/>
            <person name="Dortet L."/>
            <person name="Glaser P."/>
            <person name="Naas T."/>
        </authorList>
    </citation>
    <scope>NUCLEOTIDE SEQUENCE [LARGE SCALE GENOMIC DNA]</scope>
    <source>
        <strain evidence="5 6">JAB-1</strain>
    </source>
</reference>
<evidence type="ECO:0000256" key="1">
    <source>
        <dbReference type="ARBA" id="ARBA00009477"/>
    </source>
</evidence>
<dbReference type="KEGG" id="sbj:CF168_11130"/>
<name>A0A220UN01_9GAMM</name>
<dbReference type="NCBIfam" id="TIGR01730">
    <property type="entry name" value="RND_mfp"/>
    <property type="match status" value="1"/>
</dbReference>
<dbReference type="Pfam" id="PF25917">
    <property type="entry name" value="BSH_RND"/>
    <property type="match status" value="1"/>
</dbReference>
<dbReference type="Gene3D" id="2.40.50.100">
    <property type="match status" value="1"/>
</dbReference>
<dbReference type="PROSITE" id="PS51257">
    <property type="entry name" value="PROKAR_LIPOPROTEIN"/>
    <property type="match status" value="1"/>
</dbReference>
<accession>A0A220UN01</accession>
<dbReference type="Gene3D" id="2.40.30.170">
    <property type="match status" value="1"/>
</dbReference>
<sequence length="370" mass="39583">MVNRVKPIKIGTGLCCAGIALVLAGCGSSEDQPLTTSKRPLVQVMELPSPVTDKGYKFSGVLESENRADLSFRVQGVLAELLAEEGVEVTKGQVIARLDPHDFQVSILELTAKLDEAKTAHQLAKIELQRVKSAINDRAIASVKLDRAVAAEARAKAGVELVSQSLKKAQDALRYTELTAPYDGVVGKTFVEQHEQVNVGTKILTIHRPELLNAVVDVPESQIWNLKLGTEGRVTWFKASEAVPAVVAKIASVPDRLKRTYEVTFNLAHVPQQLVAGKAVSVDVALPYASDKPIYCIPAMAVASRDTQLYVNRVIAERVSATPVESVSQTDDSLCVTGGLTSGEHIVIAGGAFVEEGQTVTILNGASVKS</sequence>
<dbReference type="Gene3D" id="1.10.287.470">
    <property type="entry name" value="Helix hairpin bin"/>
    <property type="match status" value="1"/>
</dbReference>
<evidence type="ECO:0000313" key="6">
    <source>
        <dbReference type="Proteomes" id="UP000198367"/>
    </source>
</evidence>
<feature type="signal peptide" evidence="3">
    <location>
        <begin position="1"/>
        <end position="24"/>
    </location>
</feature>
<dbReference type="GO" id="GO:0015562">
    <property type="term" value="F:efflux transmembrane transporter activity"/>
    <property type="evidence" value="ECO:0007669"/>
    <property type="project" value="TreeGrafter"/>
</dbReference>
<evidence type="ECO:0000259" key="4">
    <source>
        <dbReference type="Pfam" id="PF25917"/>
    </source>
</evidence>